<dbReference type="Pfam" id="PF13499">
    <property type="entry name" value="EF-hand_7"/>
    <property type="match status" value="2"/>
</dbReference>
<protein>
    <recommendedName>
        <fullName evidence="3">EF-hand domain-containing protein</fullName>
    </recommendedName>
</protein>
<dbReference type="PANTHER" id="PTHR23048">
    <property type="entry name" value="MYOSIN LIGHT CHAIN 1, 3"/>
    <property type="match status" value="1"/>
</dbReference>
<dbReference type="FunFam" id="1.10.238.10:FF:000527">
    <property type="entry name" value="Calmodulin-3"/>
    <property type="match status" value="1"/>
</dbReference>
<dbReference type="CDD" id="cd00051">
    <property type="entry name" value="EFh"/>
    <property type="match status" value="2"/>
</dbReference>
<keyword evidence="2" id="KW-0106">Calcium</keyword>
<dbReference type="InterPro" id="IPR018247">
    <property type="entry name" value="EF_Hand_1_Ca_BS"/>
</dbReference>
<feature type="domain" description="EF-hand" evidence="3">
    <location>
        <begin position="8"/>
        <end position="43"/>
    </location>
</feature>
<evidence type="ECO:0000256" key="1">
    <source>
        <dbReference type="ARBA" id="ARBA00022737"/>
    </source>
</evidence>
<name>A0A0C3LFB9_9AGAM</name>
<dbReference type="SMART" id="SM00054">
    <property type="entry name" value="EFh"/>
    <property type="match status" value="4"/>
</dbReference>
<dbReference type="HOGENOM" id="CLU_061288_2_0_1"/>
<dbReference type="Proteomes" id="UP000054248">
    <property type="component" value="Unassembled WGS sequence"/>
</dbReference>
<dbReference type="EMBL" id="KN822953">
    <property type="protein sequence ID" value="KIO32668.1"/>
    <property type="molecule type" value="Genomic_DNA"/>
</dbReference>
<feature type="domain" description="EF-hand" evidence="3">
    <location>
        <begin position="44"/>
        <end position="79"/>
    </location>
</feature>
<evidence type="ECO:0000313" key="4">
    <source>
        <dbReference type="EMBL" id="KIO32668.1"/>
    </source>
</evidence>
<sequence>MANQLSEEQIFELKEAFSLFDKDGDGIITIHELGNAMRSIGHNPTDSELQDMIEHADADGTGTIDLPEFLTMMAGKMEGNDLEEQTKAAFKVLDKNGDGHITVQELYQVLVILGEKRSYKEVVDMFQEADTNADGLINYEEFAKMMESM</sequence>
<evidence type="ECO:0000256" key="2">
    <source>
        <dbReference type="ARBA" id="ARBA00022837"/>
    </source>
</evidence>
<dbReference type="STRING" id="1051891.A0A0C3LFB9"/>
<reference evidence="5" key="2">
    <citation type="submission" date="2015-01" db="EMBL/GenBank/DDBJ databases">
        <title>Evolutionary Origins and Diversification of the Mycorrhizal Mutualists.</title>
        <authorList>
            <consortium name="DOE Joint Genome Institute"/>
            <consortium name="Mycorrhizal Genomics Consortium"/>
            <person name="Kohler A."/>
            <person name="Kuo A."/>
            <person name="Nagy L.G."/>
            <person name="Floudas D."/>
            <person name="Copeland A."/>
            <person name="Barry K.W."/>
            <person name="Cichocki N."/>
            <person name="Veneault-Fourrey C."/>
            <person name="LaButti K."/>
            <person name="Lindquist E.A."/>
            <person name="Lipzen A."/>
            <person name="Lundell T."/>
            <person name="Morin E."/>
            <person name="Murat C."/>
            <person name="Riley R."/>
            <person name="Ohm R."/>
            <person name="Sun H."/>
            <person name="Tunlid A."/>
            <person name="Henrissat B."/>
            <person name="Grigoriev I.V."/>
            <person name="Hibbett D.S."/>
            <person name="Martin F."/>
        </authorList>
    </citation>
    <scope>NUCLEOTIDE SEQUENCE [LARGE SCALE GENOMIC DNA]</scope>
    <source>
        <strain evidence="5">MUT 4182</strain>
    </source>
</reference>
<dbReference type="PROSITE" id="PS50222">
    <property type="entry name" value="EF_HAND_2"/>
    <property type="match status" value="4"/>
</dbReference>
<gene>
    <name evidence="4" type="ORF">M407DRAFT_100809</name>
</gene>
<organism evidence="4 5">
    <name type="scientific">Tulasnella calospora MUT 4182</name>
    <dbReference type="NCBI Taxonomy" id="1051891"/>
    <lineage>
        <taxon>Eukaryota</taxon>
        <taxon>Fungi</taxon>
        <taxon>Dikarya</taxon>
        <taxon>Basidiomycota</taxon>
        <taxon>Agaricomycotina</taxon>
        <taxon>Agaricomycetes</taxon>
        <taxon>Cantharellales</taxon>
        <taxon>Tulasnellaceae</taxon>
        <taxon>Tulasnella</taxon>
    </lineage>
</organism>
<evidence type="ECO:0000259" key="3">
    <source>
        <dbReference type="PROSITE" id="PS50222"/>
    </source>
</evidence>
<keyword evidence="1" id="KW-0677">Repeat</keyword>
<evidence type="ECO:0000313" key="5">
    <source>
        <dbReference type="Proteomes" id="UP000054248"/>
    </source>
</evidence>
<dbReference type="PANTHER" id="PTHR23048:SF0">
    <property type="entry name" value="CALMODULIN LIKE 3"/>
    <property type="match status" value="1"/>
</dbReference>
<dbReference type="SUPFAM" id="SSF47473">
    <property type="entry name" value="EF-hand"/>
    <property type="match status" value="1"/>
</dbReference>
<dbReference type="InterPro" id="IPR002048">
    <property type="entry name" value="EF_hand_dom"/>
</dbReference>
<feature type="domain" description="EF-hand" evidence="3">
    <location>
        <begin position="81"/>
        <end position="116"/>
    </location>
</feature>
<reference evidence="4 5" key="1">
    <citation type="submission" date="2014-04" db="EMBL/GenBank/DDBJ databases">
        <authorList>
            <consortium name="DOE Joint Genome Institute"/>
            <person name="Kuo A."/>
            <person name="Girlanda M."/>
            <person name="Perotto S."/>
            <person name="Kohler A."/>
            <person name="Nagy L.G."/>
            <person name="Floudas D."/>
            <person name="Copeland A."/>
            <person name="Barry K.W."/>
            <person name="Cichocki N."/>
            <person name="Veneault-Fourrey C."/>
            <person name="LaButti K."/>
            <person name="Lindquist E.A."/>
            <person name="Lipzen A."/>
            <person name="Lundell T."/>
            <person name="Morin E."/>
            <person name="Murat C."/>
            <person name="Sun H."/>
            <person name="Tunlid A."/>
            <person name="Henrissat B."/>
            <person name="Grigoriev I.V."/>
            <person name="Hibbett D.S."/>
            <person name="Martin F."/>
            <person name="Nordberg H.P."/>
            <person name="Cantor M.N."/>
            <person name="Hua S.X."/>
        </authorList>
    </citation>
    <scope>NUCLEOTIDE SEQUENCE [LARGE SCALE GENOMIC DNA]</scope>
    <source>
        <strain evidence="4 5">MUT 4182</strain>
    </source>
</reference>
<dbReference type="AlphaFoldDB" id="A0A0C3LFB9"/>
<dbReference type="GO" id="GO:0005509">
    <property type="term" value="F:calcium ion binding"/>
    <property type="evidence" value="ECO:0007669"/>
    <property type="project" value="InterPro"/>
</dbReference>
<proteinExistence type="predicted"/>
<accession>A0A0C3LFB9</accession>
<dbReference type="GO" id="GO:0016460">
    <property type="term" value="C:myosin II complex"/>
    <property type="evidence" value="ECO:0007669"/>
    <property type="project" value="TreeGrafter"/>
</dbReference>
<dbReference type="PROSITE" id="PS00018">
    <property type="entry name" value="EF_HAND_1"/>
    <property type="match status" value="4"/>
</dbReference>
<dbReference type="InterPro" id="IPR050230">
    <property type="entry name" value="CALM/Myosin/TropC-like"/>
</dbReference>
<feature type="domain" description="EF-hand" evidence="3">
    <location>
        <begin position="117"/>
        <end position="149"/>
    </location>
</feature>
<dbReference type="OrthoDB" id="26525at2759"/>
<dbReference type="Gene3D" id="1.10.238.10">
    <property type="entry name" value="EF-hand"/>
    <property type="match status" value="2"/>
</dbReference>
<keyword evidence="5" id="KW-1185">Reference proteome</keyword>
<dbReference type="InterPro" id="IPR011992">
    <property type="entry name" value="EF-hand-dom_pair"/>
</dbReference>